<dbReference type="PANTHER" id="PTHR46767">
    <property type="entry name" value="LIM DOMAIN ONLY PROTEIN 7"/>
    <property type="match status" value="1"/>
</dbReference>
<dbReference type="Proteomes" id="UP000515152">
    <property type="component" value="Chromosome 21"/>
</dbReference>
<dbReference type="Gene3D" id="2.10.110.10">
    <property type="entry name" value="Cysteine Rich Protein"/>
    <property type="match status" value="1"/>
</dbReference>
<dbReference type="SUPFAM" id="SSF50156">
    <property type="entry name" value="PDZ domain-like"/>
    <property type="match status" value="1"/>
</dbReference>
<evidence type="ECO:0000256" key="3">
    <source>
        <dbReference type="ARBA" id="ARBA00023038"/>
    </source>
</evidence>
<dbReference type="Pfam" id="PF00412">
    <property type="entry name" value="LIM"/>
    <property type="match status" value="1"/>
</dbReference>
<feature type="compositionally biased region" description="Gly residues" evidence="5">
    <location>
        <begin position="1342"/>
        <end position="1351"/>
    </location>
</feature>
<feature type="region of interest" description="Disordered" evidence="5">
    <location>
        <begin position="1369"/>
        <end position="1396"/>
    </location>
</feature>
<feature type="compositionally biased region" description="Low complexity" evidence="5">
    <location>
        <begin position="263"/>
        <end position="277"/>
    </location>
</feature>
<feature type="region of interest" description="Disordered" evidence="5">
    <location>
        <begin position="1309"/>
        <end position="1328"/>
    </location>
</feature>
<dbReference type="InterPro" id="IPR001781">
    <property type="entry name" value="Znf_LIM"/>
</dbReference>
<evidence type="ECO:0000259" key="6">
    <source>
        <dbReference type="PROSITE" id="PS50023"/>
    </source>
</evidence>
<dbReference type="OrthoDB" id="15627at2759"/>
<dbReference type="InterPro" id="IPR036034">
    <property type="entry name" value="PDZ_sf"/>
</dbReference>
<feature type="region of interest" description="Disordered" evidence="5">
    <location>
        <begin position="1213"/>
        <end position="1290"/>
    </location>
</feature>
<dbReference type="PANTHER" id="PTHR46767:SF2">
    <property type="entry name" value="LIM DOMAIN 7B"/>
    <property type="match status" value="1"/>
</dbReference>
<dbReference type="InterPro" id="IPR029978">
    <property type="entry name" value="LMO-7"/>
</dbReference>
<gene>
    <name evidence="9" type="primary">LOC105912598</name>
</gene>
<dbReference type="SMART" id="SM00132">
    <property type="entry name" value="LIM"/>
    <property type="match status" value="1"/>
</dbReference>
<keyword evidence="2 4" id="KW-0862">Zinc</keyword>
<feature type="region of interest" description="Disordered" evidence="5">
    <location>
        <begin position="1052"/>
        <end position="1083"/>
    </location>
</feature>
<feature type="compositionally biased region" description="Basic and acidic residues" evidence="5">
    <location>
        <begin position="828"/>
        <end position="839"/>
    </location>
</feature>
<feature type="compositionally biased region" description="Low complexity" evidence="5">
    <location>
        <begin position="1272"/>
        <end position="1281"/>
    </location>
</feature>
<dbReference type="KEGG" id="char:105912598"/>
<feature type="region of interest" description="Disordered" evidence="5">
    <location>
        <begin position="1336"/>
        <end position="1355"/>
    </location>
</feature>
<dbReference type="RefSeq" id="XP_031414429.1">
    <property type="nucleotide sequence ID" value="XM_031558569.2"/>
</dbReference>
<feature type="compositionally biased region" description="Low complexity" evidence="5">
    <location>
        <begin position="841"/>
        <end position="861"/>
    </location>
</feature>
<feature type="region of interest" description="Disordered" evidence="5">
    <location>
        <begin position="399"/>
        <end position="449"/>
    </location>
</feature>
<dbReference type="GO" id="GO:0023051">
    <property type="term" value="P:regulation of signaling"/>
    <property type="evidence" value="ECO:0007669"/>
    <property type="project" value="InterPro"/>
</dbReference>
<feature type="region of interest" description="Disordered" evidence="5">
    <location>
        <begin position="816"/>
        <end position="870"/>
    </location>
</feature>
<dbReference type="GeneID" id="105912598"/>
<dbReference type="InterPro" id="IPR031865">
    <property type="entry name" value="DUF4757"/>
</dbReference>
<evidence type="ECO:0000313" key="8">
    <source>
        <dbReference type="Proteomes" id="UP000515152"/>
    </source>
</evidence>
<dbReference type="Pfam" id="PF00595">
    <property type="entry name" value="PDZ"/>
    <property type="match status" value="1"/>
</dbReference>
<protein>
    <submittedName>
        <fullName evidence="9">LIM domain only protein 7</fullName>
    </submittedName>
</protein>
<dbReference type="PROSITE" id="PS00478">
    <property type="entry name" value="LIM_DOMAIN_1"/>
    <property type="match status" value="1"/>
</dbReference>
<keyword evidence="1 4" id="KW-0479">Metal-binding</keyword>
<feature type="compositionally biased region" description="Polar residues" evidence="5">
    <location>
        <begin position="1216"/>
        <end position="1226"/>
    </location>
</feature>
<dbReference type="CDD" id="cd08368">
    <property type="entry name" value="LIM"/>
    <property type="match status" value="1"/>
</dbReference>
<feature type="domain" description="PDZ" evidence="7">
    <location>
        <begin position="882"/>
        <end position="943"/>
    </location>
</feature>
<reference evidence="9" key="1">
    <citation type="submission" date="2025-08" db="UniProtKB">
        <authorList>
            <consortium name="RefSeq"/>
        </authorList>
    </citation>
    <scope>IDENTIFICATION</scope>
</reference>
<feature type="compositionally biased region" description="Low complexity" evidence="5">
    <location>
        <begin position="1385"/>
        <end position="1396"/>
    </location>
</feature>
<feature type="compositionally biased region" description="Low complexity" evidence="5">
    <location>
        <begin position="1061"/>
        <end position="1070"/>
    </location>
</feature>
<feature type="region of interest" description="Disordered" evidence="5">
    <location>
        <begin position="324"/>
        <end position="348"/>
    </location>
</feature>
<feature type="region of interest" description="Disordered" evidence="5">
    <location>
        <begin position="588"/>
        <end position="676"/>
    </location>
</feature>
<keyword evidence="8" id="KW-1185">Reference proteome</keyword>
<feature type="compositionally biased region" description="Basic and acidic residues" evidence="5">
    <location>
        <begin position="508"/>
        <end position="524"/>
    </location>
</feature>
<organism evidence="8 9">
    <name type="scientific">Clupea harengus</name>
    <name type="common">Atlantic herring</name>
    <dbReference type="NCBI Taxonomy" id="7950"/>
    <lineage>
        <taxon>Eukaryota</taxon>
        <taxon>Metazoa</taxon>
        <taxon>Chordata</taxon>
        <taxon>Craniata</taxon>
        <taxon>Vertebrata</taxon>
        <taxon>Euteleostomi</taxon>
        <taxon>Actinopterygii</taxon>
        <taxon>Neopterygii</taxon>
        <taxon>Teleostei</taxon>
        <taxon>Clupei</taxon>
        <taxon>Clupeiformes</taxon>
        <taxon>Clupeoidei</taxon>
        <taxon>Clupeidae</taxon>
        <taxon>Clupea</taxon>
    </lineage>
</organism>
<keyword evidence="3 4" id="KW-0440">LIM domain</keyword>
<feature type="domain" description="LIM zinc-binding" evidence="6">
    <location>
        <begin position="1398"/>
        <end position="1464"/>
    </location>
</feature>
<name>A0A6P8ER39_CLUHA</name>
<sequence>MRREETNRRLKNVLITLYWLGRKSQADPFYPGPVLNLKAFEGLLGIALSKVLEDSCPRWSVRDSGYSESWYPDKEELLALQQASYRREDSVESLDSVGSRTLSVTSDNTLRAGSEGCGSDAEAEQGFRMSDMREMRARGYMPTPLRRKRCEPHEEDNRTSPLIRASPARGVIVHPDPESTPPAVAFLQRVREYGSESDSDGERPEPDLVSDDLASRRFRAPPPAAPFNFAVPIRVRGPRPLPRATPRTPGSWVAVSDASRLYSSTSPPRSSWSSECVSHFDSSGTVSPRSSERETATSVTSATSATSDPKEELFLQALHRHMADYGSSSSSEDEERRASSDPDPVTDDLYARRVGHSLHLTSSNPEAARFLPKHWTPEEDAHVRRIQLGSQRRPWYKKLQGFSRKKSGSEDDDDCDYDLTPWLAGPARPSSAPPKAPPTQSKSLSDIPLGSLPLATPHLYRSSLTFDISAEAAAAGQMRQEHLRRIQGRIKETEAKWQEDLTRWKDRRRSANSDLHKKREEREPSGAYGGEAESSEQEAHSNSVSAATCHSSYTHTLAHTPHLQQQQHEADPDPTPRSRALLSRALAVDLPRTETTSRGRLPPSQPAAQGESLPLGSLPSDLACTPTTLGSSAAMPGLTGSSGGAPSRMPTGTPPYQVTGAPHNSNSTPPPPLGPVPNAMKVHWNSPVSSSLTGTPVARAAGPQYPSGADPDPLEELRGAAPFYRPGTPAAKPLGGGGARMSATLPRGFRRSEASSCLSAGVTPRPFGAKPSRVSLSKLYAKDDSHKSLMSDPKERSLFTSLPAPYGKVATFADLEQPLAPPLQSSPKQERRQEEEGLRGGRTSAPVNLSSSSSASKSTASLPDYSTGPQTAETEVLHSDMRVSLNQRPNSATDFGFQTHWDSTGARITSVQPGTPAELSHLRVGDEILSVTGHSVAHMSYNQWKGSMADALAKGTLFMDLRRHGHTDWGWSGHPSLPFKSHKTLNLTSADSTLVGRPEHYVNVSKELGASATSAGKPLTNGVALNGVGPSQMNGGLHDDAVALKNKGGSESAISDLQVPSISASSSRWSWDPEEERKKHETWQREQERLLQEKYQRDQQRLDDEWRRAQQEVGGDGGNHGDGLRGAEEHRAFEMANGGTPLAFSSQSASSTFVSSNQYVEEEGPVKTREEPVQSAEGSSSKEAGLDVCGGFRTNQWPDGAYVFATLADADRTKSKSTPTLDSIHQQEQRGPVGEWPEEKKLGQQMSQGEFERQQILDEMKKRTPLHRDSSWIRQRSSSSSFAKEPVALGNDPVRRVESLDDLHSSSAYTWPSSAGPNPMRPHSALGSCGGYRGPGRYSMGPPGGGGGGGSSTLPASLSASCLRQGPWARAATPSPTPLMEEASRSPPRMSRPLSGRRMCTRCERPLAKGAAMVIESLGLCFHLACFKCVSCRSELRRPGPGSQVRIRNRQLFCDSCYERVRTRPLPK</sequence>
<dbReference type="InterPro" id="IPR001478">
    <property type="entry name" value="PDZ"/>
</dbReference>
<evidence type="ECO:0000256" key="1">
    <source>
        <dbReference type="ARBA" id="ARBA00022723"/>
    </source>
</evidence>
<accession>A0A6P8ER39</accession>
<dbReference type="GO" id="GO:0030155">
    <property type="term" value="P:regulation of cell adhesion"/>
    <property type="evidence" value="ECO:0007669"/>
    <property type="project" value="InterPro"/>
</dbReference>
<dbReference type="PROSITE" id="PS50023">
    <property type="entry name" value="LIM_DOMAIN_2"/>
    <property type="match status" value="1"/>
</dbReference>
<dbReference type="PROSITE" id="PS50106">
    <property type="entry name" value="PDZ"/>
    <property type="match status" value="1"/>
</dbReference>
<feature type="compositionally biased region" description="Basic and acidic residues" evidence="5">
    <location>
        <begin position="1250"/>
        <end position="1271"/>
    </location>
</feature>
<evidence type="ECO:0000256" key="5">
    <source>
        <dbReference type="SAM" id="MobiDB-lite"/>
    </source>
</evidence>
<feature type="region of interest" description="Disordered" evidence="5">
    <location>
        <begin position="508"/>
        <end position="547"/>
    </location>
</feature>
<feature type="region of interest" description="Disordered" evidence="5">
    <location>
        <begin position="688"/>
        <end position="744"/>
    </location>
</feature>
<feature type="region of interest" description="Disordered" evidence="5">
    <location>
        <begin position="1155"/>
        <end position="1187"/>
    </location>
</feature>
<feature type="compositionally biased region" description="Low complexity" evidence="5">
    <location>
        <begin position="296"/>
        <end position="307"/>
    </location>
</feature>
<evidence type="ECO:0000256" key="4">
    <source>
        <dbReference type="PROSITE-ProRule" id="PRU00125"/>
    </source>
</evidence>
<dbReference type="GO" id="GO:0046872">
    <property type="term" value="F:metal ion binding"/>
    <property type="evidence" value="ECO:0007669"/>
    <property type="project" value="UniProtKB-KW"/>
</dbReference>
<dbReference type="Pfam" id="PF15949">
    <property type="entry name" value="DUF4757"/>
    <property type="match status" value="1"/>
</dbReference>
<feature type="region of interest" description="Disordered" evidence="5">
    <location>
        <begin position="263"/>
        <end position="309"/>
    </location>
</feature>
<evidence type="ECO:0000313" key="9">
    <source>
        <dbReference type="RefSeq" id="XP_031414429.1"/>
    </source>
</evidence>
<dbReference type="Gene3D" id="2.30.42.10">
    <property type="match status" value="1"/>
</dbReference>
<evidence type="ECO:0000259" key="7">
    <source>
        <dbReference type="PROSITE" id="PS50106"/>
    </source>
</evidence>
<evidence type="ECO:0000256" key="2">
    <source>
        <dbReference type="ARBA" id="ARBA00022833"/>
    </source>
</evidence>
<proteinExistence type="predicted"/>
<dbReference type="CDD" id="cd00136">
    <property type="entry name" value="PDZ_canonical"/>
    <property type="match status" value="1"/>
</dbReference>